<keyword evidence="5" id="KW-0804">Transcription</keyword>
<reference evidence="7 8" key="1">
    <citation type="submission" date="2022-02" db="EMBL/GenBank/DDBJ databases">
        <title>Genome sequence data of Kingella unionensis sp. nov. strain CICC 24913 (CCUG 75125).</title>
        <authorList>
            <person name="Xiao M."/>
        </authorList>
    </citation>
    <scope>NUCLEOTIDE SEQUENCE [LARGE SCALE GENOMIC DNA]</scope>
    <source>
        <strain evidence="7 8">CICC 24913</strain>
    </source>
</reference>
<feature type="domain" description="HTH lysR-type" evidence="6">
    <location>
        <begin position="1"/>
        <end position="58"/>
    </location>
</feature>
<organism evidence="7 8">
    <name type="scientific">Kingella pumchi</name>
    <dbReference type="NCBI Taxonomy" id="2779506"/>
    <lineage>
        <taxon>Bacteria</taxon>
        <taxon>Pseudomonadati</taxon>
        <taxon>Pseudomonadota</taxon>
        <taxon>Betaproteobacteria</taxon>
        <taxon>Neisseriales</taxon>
        <taxon>Neisseriaceae</taxon>
        <taxon>Kingella</taxon>
    </lineage>
</organism>
<evidence type="ECO:0000256" key="3">
    <source>
        <dbReference type="ARBA" id="ARBA00023125"/>
    </source>
</evidence>
<dbReference type="Gene3D" id="3.40.190.10">
    <property type="entry name" value="Periplasmic binding protein-like II"/>
    <property type="match status" value="2"/>
</dbReference>
<dbReference type="EMBL" id="JAKOOW010000018">
    <property type="protein sequence ID" value="MCG6503750.1"/>
    <property type="molecule type" value="Genomic_DNA"/>
</dbReference>
<dbReference type="RefSeq" id="WP_238746326.1">
    <property type="nucleotide sequence ID" value="NZ_JAKOOW010000018.1"/>
</dbReference>
<evidence type="ECO:0000256" key="1">
    <source>
        <dbReference type="ARBA" id="ARBA00009437"/>
    </source>
</evidence>
<dbReference type="PANTHER" id="PTHR30346:SF26">
    <property type="entry name" value="HYDROGEN PEROXIDE-INDUCIBLE GENES ACTIVATOR"/>
    <property type="match status" value="1"/>
</dbReference>
<name>A0ABS9NM44_9NEIS</name>
<protein>
    <submittedName>
        <fullName evidence="7">LysR substrate-binding domain-containing protein</fullName>
    </submittedName>
</protein>
<keyword evidence="2" id="KW-0805">Transcription regulation</keyword>
<evidence type="ECO:0000256" key="2">
    <source>
        <dbReference type="ARBA" id="ARBA00023015"/>
    </source>
</evidence>
<dbReference type="CDD" id="cd08411">
    <property type="entry name" value="PBP2_OxyR"/>
    <property type="match status" value="1"/>
</dbReference>
<dbReference type="Gene3D" id="1.10.10.10">
    <property type="entry name" value="Winged helix-like DNA-binding domain superfamily/Winged helix DNA-binding domain"/>
    <property type="match status" value="1"/>
</dbReference>
<dbReference type="InterPro" id="IPR036388">
    <property type="entry name" value="WH-like_DNA-bd_sf"/>
</dbReference>
<keyword evidence="3" id="KW-0238">DNA-binding</keyword>
<evidence type="ECO:0000313" key="8">
    <source>
        <dbReference type="Proteomes" id="UP001298424"/>
    </source>
</evidence>
<dbReference type="Pfam" id="PF00126">
    <property type="entry name" value="HTH_1"/>
    <property type="match status" value="1"/>
</dbReference>
<evidence type="ECO:0000259" key="6">
    <source>
        <dbReference type="PROSITE" id="PS50931"/>
    </source>
</evidence>
<proteinExistence type="inferred from homology"/>
<gene>
    <name evidence="7" type="ORF">MB824_04460</name>
</gene>
<keyword evidence="8" id="KW-1185">Reference proteome</keyword>
<dbReference type="Pfam" id="PF03466">
    <property type="entry name" value="LysR_substrate"/>
    <property type="match status" value="1"/>
</dbReference>
<dbReference type="PRINTS" id="PR00039">
    <property type="entry name" value="HTHLYSR"/>
</dbReference>
<accession>A0ABS9NM44</accession>
<dbReference type="SUPFAM" id="SSF46785">
    <property type="entry name" value="Winged helix' DNA-binding domain"/>
    <property type="match status" value="1"/>
</dbReference>
<dbReference type="PANTHER" id="PTHR30346">
    <property type="entry name" value="TRANSCRIPTIONAL DUAL REGULATOR HCAR-RELATED"/>
    <property type="match status" value="1"/>
</dbReference>
<dbReference type="InterPro" id="IPR005119">
    <property type="entry name" value="LysR_subst-bd"/>
</dbReference>
<dbReference type="SUPFAM" id="SSF53850">
    <property type="entry name" value="Periplasmic binding protein-like II"/>
    <property type="match status" value="1"/>
</dbReference>
<keyword evidence="4" id="KW-0010">Activator</keyword>
<evidence type="ECO:0000256" key="5">
    <source>
        <dbReference type="ARBA" id="ARBA00023163"/>
    </source>
</evidence>
<evidence type="ECO:0000313" key="7">
    <source>
        <dbReference type="EMBL" id="MCG6503750.1"/>
    </source>
</evidence>
<comment type="similarity">
    <text evidence="1">Belongs to the LysR transcriptional regulatory family.</text>
</comment>
<comment type="caution">
    <text evidence="7">The sequence shown here is derived from an EMBL/GenBank/DDBJ whole genome shotgun (WGS) entry which is preliminary data.</text>
</comment>
<sequence>MTLTELRYIVAVAQEKHFGRAAQRCHVSQPTLSIAIKKLEEELAVSLFDRSSNEVLTTDAGERIIAQARRVLEEADVIRMLATEEQNELAGPFKLGLIFTVAPYLLPKLILALRDTAPNMPLMLEENHTAALTEMLKRGELDALVIADPYQEPGVETVPLYDEPFFVIVPKGHPFEELDSVSTAALAEENVLLLTEGNCMRDQVLGSCSELASRQRVAGLTNTLQGSSLNTIRHMVGSGLGISVLPSTALTENDHMLFSIVPFDAPAPMRRVMLAYRRNFVRPKALTAIRDAVLRSQLSGVRFIRNEDQD</sequence>
<dbReference type="PROSITE" id="PS50931">
    <property type="entry name" value="HTH_LYSR"/>
    <property type="match status" value="1"/>
</dbReference>
<evidence type="ECO:0000256" key="4">
    <source>
        <dbReference type="ARBA" id="ARBA00023159"/>
    </source>
</evidence>
<dbReference type="InterPro" id="IPR000847">
    <property type="entry name" value="LysR_HTH_N"/>
</dbReference>
<dbReference type="Proteomes" id="UP001298424">
    <property type="component" value="Unassembled WGS sequence"/>
</dbReference>
<dbReference type="InterPro" id="IPR036390">
    <property type="entry name" value="WH_DNA-bd_sf"/>
</dbReference>